<dbReference type="PANTHER" id="PTHR34220:SF7">
    <property type="entry name" value="SENSOR HISTIDINE KINASE YPDA"/>
    <property type="match status" value="1"/>
</dbReference>
<evidence type="ECO:0000313" key="4">
    <source>
        <dbReference type="Proteomes" id="UP000321513"/>
    </source>
</evidence>
<reference evidence="3 4" key="1">
    <citation type="submission" date="2019-07" db="EMBL/GenBank/DDBJ databases">
        <title>Whole genome shotgun sequence of Segetibacter aerophilus NBRC 106135.</title>
        <authorList>
            <person name="Hosoyama A."/>
            <person name="Uohara A."/>
            <person name="Ohji S."/>
            <person name="Ichikawa N."/>
        </authorList>
    </citation>
    <scope>NUCLEOTIDE SEQUENCE [LARGE SCALE GENOMIC DNA]</scope>
    <source>
        <strain evidence="3 4">NBRC 106135</strain>
    </source>
</reference>
<keyword evidence="1" id="KW-1133">Transmembrane helix</keyword>
<comment type="caution">
    <text evidence="3">The sequence shown here is derived from an EMBL/GenBank/DDBJ whole genome shotgun (WGS) entry which is preliminary data.</text>
</comment>
<dbReference type="Pfam" id="PF06580">
    <property type="entry name" value="His_kinase"/>
    <property type="match status" value="1"/>
</dbReference>
<gene>
    <name evidence="3" type="ORF">SAE01_19360</name>
</gene>
<dbReference type="SUPFAM" id="SSF55874">
    <property type="entry name" value="ATPase domain of HSP90 chaperone/DNA topoisomerase II/histidine kinase"/>
    <property type="match status" value="1"/>
</dbReference>
<evidence type="ECO:0000313" key="3">
    <source>
        <dbReference type="EMBL" id="GEO09440.1"/>
    </source>
</evidence>
<keyword evidence="3" id="KW-0418">Kinase</keyword>
<keyword evidence="1" id="KW-0812">Transmembrane</keyword>
<dbReference type="InterPro" id="IPR036890">
    <property type="entry name" value="HATPase_C_sf"/>
</dbReference>
<name>A0A512BBW2_9BACT</name>
<evidence type="ECO:0000256" key="1">
    <source>
        <dbReference type="SAM" id="Phobius"/>
    </source>
</evidence>
<feature type="transmembrane region" description="Helical" evidence="1">
    <location>
        <begin position="76"/>
        <end position="95"/>
    </location>
</feature>
<dbReference type="InterPro" id="IPR050640">
    <property type="entry name" value="Bact_2-comp_sensor_kinase"/>
</dbReference>
<proteinExistence type="predicted"/>
<evidence type="ECO:0000259" key="2">
    <source>
        <dbReference type="Pfam" id="PF06580"/>
    </source>
</evidence>
<dbReference type="GO" id="GO:0016020">
    <property type="term" value="C:membrane"/>
    <property type="evidence" value="ECO:0007669"/>
    <property type="project" value="InterPro"/>
</dbReference>
<protein>
    <submittedName>
        <fullName evidence="3">Histidine kinase</fullName>
    </submittedName>
</protein>
<dbReference type="OrthoDB" id="9792992at2"/>
<dbReference type="EMBL" id="BJYT01000006">
    <property type="protein sequence ID" value="GEO09440.1"/>
    <property type="molecule type" value="Genomic_DNA"/>
</dbReference>
<accession>A0A512BBW2</accession>
<organism evidence="3 4">
    <name type="scientific">Segetibacter aerophilus</name>
    <dbReference type="NCBI Taxonomy" id="670293"/>
    <lineage>
        <taxon>Bacteria</taxon>
        <taxon>Pseudomonadati</taxon>
        <taxon>Bacteroidota</taxon>
        <taxon>Chitinophagia</taxon>
        <taxon>Chitinophagales</taxon>
        <taxon>Chitinophagaceae</taxon>
        <taxon>Segetibacter</taxon>
    </lineage>
</organism>
<dbReference type="Gene3D" id="3.30.565.10">
    <property type="entry name" value="Histidine kinase-like ATPase, C-terminal domain"/>
    <property type="match status" value="1"/>
</dbReference>
<dbReference type="RefSeq" id="WP_147203562.1">
    <property type="nucleotide sequence ID" value="NZ_BJYT01000006.1"/>
</dbReference>
<feature type="transmembrane region" description="Helical" evidence="1">
    <location>
        <begin position="38"/>
        <end position="56"/>
    </location>
</feature>
<dbReference type="Proteomes" id="UP000321513">
    <property type="component" value="Unassembled WGS sequence"/>
</dbReference>
<dbReference type="PANTHER" id="PTHR34220">
    <property type="entry name" value="SENSOR HISTIDINE KINASE YPDA"/>
    <property type="match status" value="1"/>
</dbReference>
<feature type="transmembrane region" description="Helical" evidence="1">
    <location>
        <begin position="7"/>
        <end position="26"/>
    </location>
</feature>
<keyword evidence="3" id="KW-0808">Transferase</keyword>
<keyword evidence="1" id="KW-0472">Membrane</keyword>
<dbReference type="AlphaFoldDB" id="A0A512BBW2"/>
<keyword evidence="4" id="KW-1185">Reference proteome</keyword>
<feature type="domain" description="Signal transduction histidine kinase internal region" evidence="2">
    <location>
        <begin position="160"/>
        <end position="238"/>
    </location>
</feature>
<dbReference type="GO" id="GO:0000155">
    <property type="term" value="F:phosphorelay sensor kinase activity"/>
    <property type="evidence" value="ECO:0007669"/>
    <property type="project" value="InterPro"/>
</dbReference>
<feature type="transmembrane region" description="Helical" evidence="1">
    <location>
        <begin position="115"/>
        <end position="136"/>
    </location>
</feature>
<sequence>MNKTLSKYWLCQIGGWSTYIIVFTFFYLTLRTKEDPNFFKVLFLDAFLGIGITHLMRSFIQRVGLLKLRLDNQITYMILTTVGFSFFLTFASIYLEDTFNLTNETFRQHTLVYQTIKASFSSFIFLIIWNLIYFTYHYVIKSQQEQLDKVKLQSLVKELELKTIKAHINPHFIFNALNSIRALVDENPQRARQAITELSNLLRSSMQAEKVETTPLSKELNIVRDYLALEHIRFEDRLNIEYDIDEDTLGQPVPPMMLQTLVENAIKHGISKKMEGGVIKIISDFKDNHHELIVTNTGHLNGDFNPDGFGLYSTQSRLMLLYGDKAHFEIKNKSENMVEATVKMPVLTV</sequence>
<dbReference type="InterPro" id="IPR010559">
    <property type="entry name" value="Sig_transdc_His_kin_internal"/>
</dbReference>